<feature type="domain" description="DEAD-box RNA helicase Q" evidence="17">
    <location>
        <begin position="26"/>
        <end position="54"/>
    </location>
</feature>
<dbReference type="PROSITE" id="PS51194">
    <property type="entry name" value="HELICASE_CTER"/>
    <property type="match status" value="1"/>
</dbReference>
<comment type="subcellular location">
    <subcellularLocation>
        <location evidence="2">Nucleus</location>
    </subcellularLocation>
</comment>
<keyword evidence="8" id="KW-0067">ATP-binding</keyword>
<dbReference type="SMART" id="SM00490">
    <property type="entry name" value="HELICc"/>
    <property type="match status" value="1"/>
</dbReference>
<evidence type="ECO:0000313" key="19">
    <source>
        <dbReference type="Proteomes" id="UP000053328"/>
    </source>
</evidence>
<dbReference type="SUPFAM" id="SSF52540">
    <property type="entry name" value="P-loop containing nucleoside triphosphate hydrolases"/>
    <property type="match status" value="2"/>
</dbReference>
<dbReference type="STRING" id="91928.A0A0D2B6P4"/>
<keyword evidence="10" id="KW-0539">Nucleus</keyword>
<reference evidence="18 19" key="1">
    <citation type="submission" date="2015-01" db="EMBL/GenBank/DDBJ databases">
        <title>The Genome Sequence of Exophiala spinifera CBS89968.</title>
        <authorList>
            <consortium name="The Broad Institute Genomics Platform"/>
            <person name="Cuomo C."/>
            <person name="de Hoog S."/>
            <person name="Gorbushina A."/>
            <person name="Stielow B."/>
            <person name="Teixiera M."/>
            <person name="Abouelleil A."/>
            <person name="Chapman S.B."/>
            <person name="Priest M."/>
            <person name="Young S.K."/>
            <person name="Wortman J."/>
            <person name="Nusbaum C."/>
            <person name="Birren B."/>
        </authorList>
    </citation>
    <scope>NUCLEOTIDE SEQUENCE [LARGE SCALE GENOMIC DNA]</scope>
    <source>
        <strain evidence="18 19">CBS 89968</strain>
    </source>
</reference>
<dbReference type="InterPro" id="IPR014014">
    <property type="entry name" value="RNA_helicase_DEAD_Q_motif"/>
</dbReference>
<dbReference type="GO" id="GO:0005634">
    <property type="term" value="C:nucleus"/>
    <property type="evidence" value="ECO:0007669"/>
    <property type="project" value="UniProtKB-SubCell"/>
</dbReference>
<dbReference type="RefSeq" id="XP_016234749.1">
    <property type="nucleotide sequence ID" value="XM_016381647.1"/>
</dbReference>
<evidence type="ECO:0000259" key="16">
    <source>
        <dbReference type="PROSITE" id="PS51194"/>
    </source>
</evidence>
<evidence type="ECO:0000256" key="12">
    <source>
        <dbReference type="ARBA" id="ARBA00047984"/>
    </source>
</evidence>
<dbReference type="EMBL" id="KN847496">
    <property type="protein sequence ID" value="KIW14533.1"/>
    <property type="molecule type" value="Genomic_DNA"/>
</dbReference>
<evidence type="ECO:0000259" key="15">
    <source>
        <dbReference type="PROSITE" id="PS51192"/>
    </source>
</evidence>
<dbReference type="GeneID" id="27334400"/>
<dbReference type="SMART" id="SM00487">
    <property type="entry name" value="DEXDc"/>
    <property type="match status" value="1"/>
</dbReference>
<feature type="short sequence motif" description="Q motif" evidence="13">
    <location>
        <begin position="26"/>
        <end position="54"/>
    </location>
</feature>
<evidence type="ECO:0000256" key="1">
    <source>
        <dbReference type="ARBA" id="ARBA00003706"/>
    </source>
</evidence>
<proteinExistence type="inferred from homology"/>
<evidence type="ECO:0000259" key="17">
    <source>
        <dbReference type="PROSITE" id="PS51195"/>
    </source>
</evidence>
<dbReference type="InterPro" id="IPR050079">
    <property type="entry name" value="DEAD_box_RNA_helicase"/>
</dbReference>
<dbReference type="Proteomes" id="UP000053328">
    <property type="component" value="Unassembled WGS sequence"/>
</dbReference>
<comment type="function">
    <text evidence="1">ATP-binding RNA helicase involved in the biogenesis of 60S ribosomal subunits and is required for the normal formation of 25S and 5.8S rRNAs.</text>
</comment>
<dbReference type="PROSITE" id="PS51195">
    <property type="entry name" value="Q_MOTIF"/>
    <property type="match status" value="1"/>
</dbReference>
<dbReference type="GO" id="GO:0005829">
    <property type="term" value="C:cytosol"/>
    <property type="evidence" value="ECO:0007669"/>
    <property type="project" value="TreeGrafter"/>
</dbReference>
<evidence type="ECO:0000256" key="13">
    <source>
        <dbReference type="PROSITE-ProRule" id="PRU00552"/>
    </source>
</evidence>
<dbReference type="GO" id="GO:0010467">
    <property type="term" value="P:gene expression"/>
    <property type="evidence" value="ECO:0007669"/>
    <property type="project" value="UniProtKB-ARBA"/>
</dbReference>
<dbReference type="VEuPathDB" id="FungiDB:PV08_07317"/>
<dbReference type="PROSITE" id="PS51192">
    <property type="entry name" value="HELICASE_ATP_BIND_1"/>
    <property type="match status" value="1"/>
</dbReference>
<keyword evidence="4" id="KW-0690">Ribosome biogenesis</keyword>
<evidence type="ECO:0000256" key="7">
    <source>
        <dbReference type="ARBA" id="ARBA00022806"/>
    </source>
</evidence>
<dbReference type="Pfam" id="PF00271">
    <property type="entry name" value="Helicase_C"/>
    <property type="match status" value="2"/>
</dbReference>
<evidence type="ECO:0000256" key="6">
    <source>
        <dbReference type="ARBA" id="ARBA00022801"/>
    </source>
</evidence>
<dbReference type="GO" id="GO:0003724">
    <property type="term" value="F:RNA helicase activity"/>
    <property type="evidence" value="ECO:0007669"/>
    <property type="project" value="UniProtKB-EC"/>
</dbReference>
<dbReference type="Gene3D" id="3.40.50.300">
    <property type="entry name" value="P-loop containing nucleotide triphosphate hydrolases"/>
    <property type="match status" value="2"/>
</dbReference>
<feature type="region of interest" description="Disordered" evidence="14">
    <location>
        <begin position="1"/>
        <end position="25"/>
    </location>
</feature>
<evidence type="ECO:0000256" key="9">
    <source>
        <dbReference type="ARBA" id="ARBA00022884"/>
    </source>
</evidence>
<evidence type="ECO:0000256" key="8">
    <source>
        <dbReference type="ARBA" id="ARBA00022840"/>
    </source>
</evidence>
<dbReference type="GO" id="GO:0003723">
    <property type="term" value="F:RNA binding"/>
    <property type="evidence" value="ECO:0007669"/>
    <property type="project" value="UniProtKB-KW"/>
</dbReference>
<dbReference type="AlphaFoldDB" id="A0A0D2B6P4"/>
<dbReference type="CDD" id="cd17961">
    <property type="entry name" value="DEADc_DDX56"/>
    <property type="match status" value="1"/>
</dbReference>
<dbReference type="GO" id="GO:0042254">
    <property type="term" value="P:ribosome biogenesis"/>
    <property type="evidence" value="ECO:0007669"/>
    <property type="project" value="UniProtKB-KW"/>
</dbReference>
<keyword evidence="9" id="KW-0694">RNA-binding</keyword>
<name>A0A0D2B6P4_9EURO</name>
<evidence type="ECO:0000256" key="2">
    <source>
        <dbReference type="ARBA" id="ARBA00004123"/>
    </source>
</evidence>
<accession>A0A0D2B6P4</accession>
<dbReference type="GO" id="GO:0005524">
    <property type="term" value="F:ATP binding"/>
    <property type="evidence" value="ECO:0007669"/>
    <property type="project" value="UniProtKB-KW"/>
</dbReference>
<evidence type="ECO:0000256" key="5">
    <source>
        <dbReference type="ARBA" id="ARBA00022741"/>
    </source>
</evidence>
<dbReference type="Pfam" id="PF00270">
    <property type="entry name" value="DEAD"/>
    <property type="match status" value="1"/>
</dbReference>
<dbReference type="InterPro" id="IPR027417">
    <property type="entry name" value="P-loop_NTPase"/>
</dbReference>
<dbReference type="EC" id="3.6.4.13" evidence="3"/>
<comment type="similarity">
    <text evidence="11">Belongs to the DEAD box helicase family. DDX56/DBP9 subfamily.</text>
</comment>
<feature type="region of interest" description="Disordered" evidence="14">
    <location>
        <begin position="341"/>
        <end position="391"/>
    </location>
</feature>
<dbReference type="PANTHER" id="PTHR47959:SF21">
    <property type="entry name" value="DEAD-BOX HELICASE 56"/>
    <property type="match status" value="1"/>
</dbReference>
<keyword evidence="19" id="KW-1185">Reference proteome</keyword>
<evidence type="ECO:0000256" key="14">
    <source>
        <dbReference type="SAM" id="MobiDB-lite"/>
    </source>
</evidence>
<evidence type="ECO:0000313" key="18">
    <source>
        <dbReference type="EMBL" id="KIW14533.1"/>
    </source>
</evidence>
<comment type="catalytic activity">
    <reaction evidence="12">
        <text>ATP + H2O = ADP + phosphate + H(+)</text>
        <dbReference type="Rhea" id="RHEA:13065"/>
        <dbReference type="ChEBI" id="CHEBI:15377"/>
        <dbReference type="ChEBI" id="CHEBI:15378"/>
        <dbReference type="ChEBI" id="CHEBI:30616"/>
        <dbReference type="ChEBI" id="CHEBI:43474"/>
        <dbReference type="ChEBI" id="CHEBI:456216"/>
        <dbReference type="EC" id="3.6.4.13"/>
    </reaction>
</comment>
<keyword evidence="5" id="KW-0547">Nucleotide-binding</keyword>
<feature type="compositionally biased region" description="Basic residues" evidence="14">
    <location>
        <begin position="593"/>
        <end position="613"/>
    </location>
</feature>
<dbReference type="InterPro" id="IPR001650">
    <property type="entry name" value="Helicase_C-like"/>
</dbReference>
<gene>
    <name evidence="18" type="ORF">PV08_07317</name>
</gene>
<sequence length="628" mass="69646">MKRKLDNNDAPTVEVRGSPEAGDSGSSFDTFGLDARLMQAVAKSQFSTPTPVQAKVIPLALEGKDILAKSKTGSGKTAAYVLPVLQTLLRRKRTAPQKTISTLVLVPTRELADQVHRTFSTFSAFCAKEIKSLNLTQRVSDAVLHAVLQDSPDIIVSTPSRVMQCLNAGQLSLDNISQLVIDEADIVLSYGYEDDMAAISAAIPRDVQTFLISATLTPEVDELKSMFCRDAVVVKIDEKEEKGEGVTQYVVRCGEDEKFLLIFVVFKLRLVQGKSLIFVADVDRAYRLKLYLEQFGIKSCVLNAELPVNSRLHVVQEFNKGLYDILIAADDQEVLGGVVKGRRSSNSEEGQENEISDEEDDDENDEVNIEGEGEDKPTSSRPTKKVKVSNSQKDYGVSRGIDFQNVACVINFDLPRTSKSYTHRIGRTARAGKAGMALSFAVPSDLYGKHKSTSIPSAKHDERVLAKITARQAKKGNAVQPYNFDMAQVDAFRYRMNDALRAVTRAAVHEARAREIKQELIKSEKLRKHFEENPDDLRHLRHDGEHGAVVRQQSHLKHVPDYLMPAQGRKGLSADDVGFVGLNKHNKHDANSRNKRGGKSKTRRGVRGGRNKNSKHDPLKSFSSKKKH</sequence>
<dbReference type="GO" id="GO:0016787">
    <property type="term" value="F:hydrolase activity"/>
    <property type="evidence" value="ECO:0007669"/>
    <property type="project" value="UniProtKB-KW"/>
</dbReference>
<dbReference type="PANTHER" id="PTHR47959">
    <property type="entry name" value="ATP-DEPENDENT RNA HELICASE RHLE-RELATED"/>
    <property type="match status" value="1"/>
</dbReference>
<evidence type="ECO:0000256" key="3">
    <source>
        <dbReference type="ARBA" id="ARBA00012552"/>
    </source>
</evidence>
<keyword evidence="6" id="KW-0378">Hydrolase</keyword>
<evidence type="ECO:0000256" key="4">
    <source>
        <dbReference type="ARBA" id="ARBA00022517"/>
    </source>
</evidence>
<feature type="domain" description="Helicase C-terminal" evidence="16">
    <location>
        <begin position="245"/>
        <end position="490"/>
    </location>
</feature>
<organism evidence="18 19">
    <name type="scientific">Exophiala spinifera</name>
    <dbReference type="NCBI Taxonomy" id="91928"/>
    <lineage>
        <taxon>Eukaryota</taxon>
        <taxon>Fungi</taxon>
        <taxon>Dikarya</taxon>
        <taxon>Ascomycota</taxon>
        <taxon>Pezizomycotina</taxon>
        <taxon>Eurotiomycetes</taxon>
        <taxon>Chaetothyriomycetidae</taxon>
        <taxon>Chaetothyriales</taxon>
        <taxon>Herpotrichiellaceae</taxon>
        <taxon>Exophiala</taxon>
    </lineage>
</organism>
<feature type="compositionally biased region" description="Acidic residues" evidence="14">
    <location>
        <begin position="349"/>
        <end position="373"/>
    </location>
</feature>
<keyword evidence="7" id="KW-0347">Helicase</keyword>
<dbReference type="HOGENOM" id="CLU_003041_17_1_1"/>
<dbReference type="CDD" id="cd18787">
    <property type="entry name" value="SF2_C_DEAD"/>
    <property type="match status" value="1"/>
</dbReference>
<dbReference type="InterPro" id="IPR014001">
    <property type="entry name" value="Helicase_ATP-bd"/>
</dbReference>
<dbReference type="InterPro" id="IPR011545">
    <property type="entry name" value="DEAD/DEAH_box_helicase_dom"/>
</dbReference>
<feature type="domain" description="Helicase ATP-binding" evidence="15">
    <location>
        <begin position="57"/>
        <end position="234"/>
    </location>
</feature>
<protein>
    <recommendedName>
        <fullName evidence="3">RNA helicase</fullName>
        <ecNumber evidence="3">3.6.4.13</ecNumber>
    </recommendedName>
</protein>
<evidence type="ECO:0000256" key="10">
    <source>
        <dbReference type="ARBA" id="ARBA00023242"/>
    </source>
</evidence>
<dbReference type="OrthoDB" id="1191041at2759"/>
<evidence type="ECO:0000256" key="11">
    <source>
        <dbReference type="ARBA" id="ARBA00038041"/>
    </source>
</evidence>
<feature type="region of interest" description="Disordered" evidence="14">
    <location>
        <begin position="575"/>
        <end position="628"/>
    </location>
</feature>